<dbReference type="Proteomes" id="UP000001730">
    <property type="component" value="Chromosome 2"/>
</dbReference>
<feature type="compositionally biased region" description="Polar residues" evidence="1">
    <location>
        <begin position="122"/>
        <end position="135"/>
    </location>
</feature>
<accession>B6ES90</accession>
<dbReference type="AlphaFoldDB" id="B6ES90"/>
<dbReference type="KEGG" id="vsa:VSAL_II0822"/>
<organism evidence="2 3">
    <name type="scientific">Aliivibrio salmonicida (strain LFI1238)</name>
    <name type="common">Vibrio salmonicida (strain LFI1238)</name>
    <dbReference type="NCBI Taxonomy" id="316275"/>
    <lineage>
        <taxon>Bacteria</taxon>
        <taxon>Pseudomonadati</taxon>
        <taxon>Pseudomonadota</taxon>
        <taxon>Gammaproteobacteria</taxon>
        <taxon>Vibrionales</taxon>
        <taxon>Vibrionaceae</taxon>
        <taxon>Aliivibrio</taxon>
    </lineage>
</organism>
<sequence length="163" mass="18250">MKKMNAPLDMGNGAKFKTNKHGYVTVVDYYNCHTIIIAFDNTGNVRSISAAKLRSGLVTDRSVPPESMMVGEQFESAKHGLLTITHVESDNIVVLTTADGEELRMLLPAVQKMKDKLEQLNAARNTKKSPASLSDLTKRNKKTKETKEINNMFNKILKDYAKY</sequence>
<evidence type="ECO:0000313" key="3">
    <source>
        <dbReference type="Proteomes" id="UP000001730"/>
    </source>
</evidence>
<feature type="region of interest" description="Disordered" evidence="1">
    <location>
        <begin position="122"/>
        <end position="143"/>
    </location>
</feature>
<dbReference type="eggNOG" id="ENOG5031MVX">
    <property type="taxonomic scope" value="Bacteria"/>
</dbReference>
<name>B6ES90_ALISL</name>
<dbReference type="EMBL" id="FM178380">
    <property type="protein sequence ID" value="CAQ81576.1"/>
    <property type="molecule type" value="Genomic_DNA"/>
</dbReference>
<evidence type="ECO:0000256" key="1">
    <source>
        <dbReference type="SAM" id="MobiDB-lite"/>
    </source>
</evidence>
<protein>
    <submittedName>
        <fullName evidence="2">Uncharacterized protein</fullName>
    </submittedName>
</protein>
<gene>
    <name evidence="2" type="ordered locus">VSAL_II0822</name>
</gene>
<proteinExistence type="predicted"/>
<reference evidence="2 3" key="1">
    <citation type="journal article" date="2008" name="BMC Genomics">
        <title>The genome sequence of the fish pathogen Aliivibrio salmonicida strain LFI1238 shows extensive evidence of gene decay.</title>
        <authorList>
            <person name="Hjerde E."/>
            <person name="Lorentzen M.S."/>
            <person name="Holden M.T."/>
            <person name="Seeger K."/>
            <person name="Paulsen S."/>
            <person name="Bason N."/>
            <person name="Churcher C."/>
            <person name="Harris D."/>
            <person name="Norbertczak H."/>
            <person name="Quail M.A."/>
            <person name="Sanders S."/>
            <person name="Thurston S."/>
            <person name="Parkhill J."/>
            <person name="Willassen N.P."/>
            <person name="Thomson N.R."/>
        </authorList>
    </citation>
    <scope>NUCLEOTIDE SEQUENCE [LARGE SCALE GENOMIC DNA]</scope>
    <source>
        <strain evidence="2 3">LFI1238</strain>
    </source>
</reference>
<dbReference type="HOGENOM" id="CLU_1642157_0_0_6"/>
<evidence type="ECO:0000313" key="2">
    <source>
        <dbReference type="EMBL" id="CAQ81576.1"/>
    </source>
</evidence>
<keyword evidence="3" id="KW-1185">Reference proteome</keyword>